<feature type="binding site" evidence="7">
    <location>
        <position position="48"/>
    </location>
    <ligand>
        <name>Zn(2+)</name>
        <dbReference type="ChEBI" id="CHEBI:29105"/>
    </ligand>
</feature>
<accession>A0A212R1K4</accession>
<dbReference type="InterPro" id="IPR036874">
    <property type="entry name" value="Carbonic_anhydrase_sf"/>
</dbReference>
<dbReference type="RefSeq" id="WP_088519825.1">
    <property type="nucleotide sequence ID" value="NZ_FYDG01000002.1"/>
</dbReference>
<dbReference type="InterPro" id="IPR015892">
    <property type="entry name" value="Carbonic_anhydrase_CS"/>
</dbReference>
<gene>
    <name evidence="9" type="ORF">SAMN06265338_102306</name>
</gene>
<protein>
    <recommendedName>
        <fullName evidence="2 8">Carbonic anhydrase</fullName>
        <ecNumber evidence="2 8">4.2.1.1</ecNumber>
    </recommendedName>
    <alternativeName>
        <fullName evidence="8">Carbonate dehydratase</fullName>
    </alternativeName>
</protein>
<keyword evidence="4 7" id="KW-0862">Zinc</keyword>
<dbReference type="OrthoDB" id="9797527at2"/>
<keyword evidence="3 7" id="KW-0479">Metal-binding</keyword>
<feature type="binding site" evidence="7">
    <location>
        <position position="110"/>
    </location>
    <ligand>
        <name>Zn(2+)</name>
        <dbReference type="ChEBI" id="CHEBI:29105"/>
    </ligand>
</feature>
<dbReference type="Gene3D" id="3.40.1050.10">
    <property type="entry name" value="Carbonic anhydrase"/>
    <property type="match status" value="1"/>
</dbReference>
<organism evidence="9 10">
    <name type="scientific">Rhodoblastus acidophilus</name>
    <name type="common">Rhodopseudomonas acidophila</name>
    <dbReference type="NCBI Taxonomy" id="1074"/>
    <lineage>
        <taxon>Bacteria</taxon>
        <taxon>Pseudomonadati</taxon>
        <taxon>Pseudomonadota</taxon>
        <taxon>Alphaproteobacteria</taxon>
        <taxon>Hyphomicrobiales</taxon>
        <taxon>Rhodoblastaceae</taxon>
        <taxon>Rhodoblastus</taxon>
    </lineage>
</organism>
<dbReference type="SMART" id="SM00947">
    <property type="entry name" value="Pro_CA"/>
    <property type="match status" value="1"/>
</dbReference>
<dbReference type="SUPFAM" id="SSF53056">
    <property type="entry name" value="beta-carbonic anhydrase, cab"/>
    <property type="match status" value="1"/>
</dbReference>
<evidence type="ECO:0000256" key="2">
    <source>
        <dbReference type="ARBA" id="ARBA00012925"/>
    </source>
</evidence>
<name>A0A212R1K4_RHOAC</name>
<dbReference type="PANTHER" id="PTHR11002">
    <property type="entry name" value="CARBONIC ANHYDRASE"/>
    <property type="match status" value="1"/>
</dbReference>
<dbReference type="Pfam" id="PF00484">
    <property type="entry name" value="Pro_CA"/>
    <property type="match status" value="1"/>
</dbReference>
<evidence type="ECO:0000256" key="3">
    <source>
        <dbReference type="ARBA" id="ARBA00022723"/>
    </source>
</evidence>
<dbReference type="GO" id="GO:0008270">
    <property type="term" value="F:zinc ion binding"/>
    <property type="evidence" value="ECO:0007669"/>
    <property type="project" value="UniProtKB-UniRule"/>
</dbReference>
<dbReference type="Proteomes" id="UP000198418">
    <property type="component" value="Unassembled WGS sequence"/>
</dbReference>
<evidence type="ECO:0000256" key="7">
    <source>
        <dbReference type="PIRSR" id="PIRSR601765-1"/>
    </source>
</evidence>
<dbReference type="CDD" id="cd00884">
    <property type="entry name" value="beta_CA_cladeB"/>
    <property type="match status" value="1"/>
</dbReference>
<feature type="binding site" evidence="7">
    <location>
        <position position="46"/>
    </location>
    <ligand>
        <name>Zn(2+)</name>
        <dbReference type="ChEBI" id="CHEBI:29105"/>
    </ligand>
</feature>
<dbReference type="InterPro" id="IPR001765">
    <property type="entry name" value="Carbonic_anhydrase"/>
</dbReference>
<dbReference type="PROSITE" id="PS00705">
    <property type="entry name" value="PROK_CO2_ANHYDRASE_2"/>
    <property type="match status" value="1"/>
</dbReference>
<proteinExistence type="inferred from homology"/>
<evidence type="ECO:0000256" key="1">
    <source>
        <dbReference type="ARBA" id="ARBA00006217"/>
    </source>
</evidence>
<comment type="similarity">
    <text evidence="1 8">Belongs to the beta-class carbonic anhydrase family.</text>
</comment>
<evidence type="ECO:0000313" key="9">
    <source>
        <dbReference type="EMBL" id="SNB65761.1"/>
    </source>
</evidence>
<dbReference type="GO" id="GO:0004089">
    <property type="term" value="F:carbonate dehydratase activity"/>
    <property type="evidence" value="ECO:0007669"/>
    <property type="project" value="UniProtKB-UniRule"/>
</dbReference>
<dbReference type="AlphaFoldDB" id="A0A212R1K4"/>
<comment type="function">
    <text evidence="8">Reversible hydration of carbon dioxide.</text>
</comment>
<reference evidence="10" key="1">
    <citation type="submission" date="2017-06" db="EMBL/GenBank/DDBJ databases">
        <authorList>
            <person name="Varghese N."/>
            <person name="Submissions S."/>
        </authorList>
    </citation>
    <scope>NUCLEOTIDE SEQUENCE [LARGE SCALE GENOMIC DNA]</scope>
    <source>
        <strain evidence="10">DSM 137</strain>
    </source>
</reference>
<evidence type="ECO:0000256" key="5">
    <source>
        <dbReference type="ARBA" id="ARBA00023239"/>
    </source>
</evidence>
<dbReference type="EC" id="4.2.1.1" evidence="2 8"/>
<dbReference type="PANTHER" id="PTHR11002:SF76">
    <property type="entry name" value="CARBONIC ANHYDRASE"/>
    <property type="match status" value="1"/>
</dbReference>
<evidence type="ECO:0000313" key="10">
    <source>
        <dbReference type="Proteomes" id="UP000198418"/>
    </source>
</evidence>
<keyword evidence="5 8" id="KW-0456">Lyase</keyword>
<keyword evidence="10" id="KW-1185">Reference proteome</keyword>
<evidence type="ECO:0000256" key="8">
    <source>
        <dbReference type="RuleBase" id="RU003956"/>
    </source>
</evidence>
<feature type="binding site" evidence="7">
    <location>
        <position position="107"/>
    </location>
    <ligand>
        <name>Zn(2+)</name>
        <dbReference type="ChEBI" id="CHEBI:29105"/>
    </ligand>
</feature>
<evidence type="ECO:0000256" key="6">
    <source>
        <dbReference type="ARBA" id="ARBA00048348"/>
    </source>
</evidence>
<comment type="cofactor">
    <cofactor evidence="7">
        <name>Zn(2+)</name>
        <dbReference type="ChEBI" id="CHEBI:29105"/>
    </cofactor>
    <text evidence="7">Binds 1 zinc ion per subunit.</text>
</comment>
<dbReference type="EMBL" id="FYDG01000002">
    <property type="protein sequence ID" value="SNB65761.1"/>
    <property type="molecule type" value="Genomic_DNA"/>
</dbReference>
<dbReference type="InterPro" id="IPR045066">
    <property type="entry name" value="Beta_CA_cladeB"/>
</dbReference>
<dbReference type="GO" id="GO:0015976">
    <property type="term" value="P:carbon utilization"/>
    <property type="evidence" value="ECO:0007669"/>
    <property type="project" value="InterPro"/>
</dbReference>
<evidence type="ECO:0000256" key="4">
    <source>
        <dbReference type="ARBA" id="ARBA00022833"/>
    </source>
</evidence>
<comment type="catalytic activity">
    <reaction evidence="6 8">
        <text>hydrogencarbonate + H(+) = CO2 + H2O</text>
        <dbReference type="Rhea" id="RHEA:10748"/>
        <dbReference type="ChEBI" id="CHEBI:15377"/>
        <dbReference type="ChEBI" id="CHEBI:15378"/>
        <dbReference type="ChEBI" id="CHEBI:16526"/>
        <dbReference type="ChEBI" id="CHEBI:17544"/>
        <dbReference type="EC" id="4.2.1.1"/>
    </reaction>
</comment>
<sequence length="231" mass="25468">MSEQIFPKRLAEGYQSFLQGRFGRERARYQELAEQGQNPDTLLIGCCDSRVPPEVIFDAGPGELFVVRNVANLAPPYKPNDDYHGTSAAIEFAVMGLKVKHIVVMGHAQCGGVRAYTEMEADPYMRPLAPGDFIGRWIRLLAPAAEGLGAPSEPLSDWSERLNHESIKASLANLRSFPYIATLEARGWLSLHGAYFGVATGELLVLNEATGQFHQIAAEAYRDLFADAPRF</sequence>